<sequence>LKTLTIVKIKMKILLISALIVCCSQAMIKAKTWHVPIYKYVERRAVFVGRSIILQCNMKKEFENLIPYNSSWRSGIQWHRLTPDGLLPIAYEDAFPMVYRNYQILNGTLKIIHAQEHLHSGWYMCTVNKGPHQLLAIAIALSVEECKFEDFLYKDYCKFGVCKISKDDFNLTELNCACEPGYSGFGCIHNEEGYMEIPPVQFRKEAYFDLRSGHGATLSCQSIKEKLLPFVKSEENWQTQTHWYKKNQSNWQLLTVPSDVPQILQNLRFYGEDIRIASLLAGVHDGDYLCIVSIVNKSIAVAMNIRLDVFGCKHNITGFYGYCFYGLCSPLDKDFKQTRMHCDCQPGYSGLYCAERNNDAFLHNIICWIPFFIIAGVVALVAVVAFFASFARITKPRVYSKHNLN</sequence>
<dbReference type="InterPro" id="IPR000742">
    <property type="entry name" value="EGF"/>
</dbReference>
<reference evidence="3 4" key="1">
    <citation type="submission" date="2015-01" db="EMBL/GenBank/DDBJ databases">
        <title>Evolution of Trichinella species and genotypes.</title>
        <authorList>
            <person name="Korhonen P.K."/>
            <person name="Edoardo P."/>
            <person name="Giuseppe L.R."/>
            <person name="Gasser R.B."/>
        </authorList>
    </citation>
    <scope>NUCLEOTIDE SEQUENCE [LARGE SCALE GENOMIC DNA]</scope>
    <source>
        <strain evidence="3">ISS1029</strain>
    </source>
</reference>
<evidence type="ECO:0000256" key="1">
    <source>
        <dbReference type="SAM" id="Phobius"/>
    </source>
</evidence>
<dbReference type="PROSITE" id="PS50835">
    <property type="entry name" value="IG_LIKE"/>
    <property type="match status" value="1"/>
</dbReference>
<evidence type="ECO:0000259" key="2">
    <source>
        <dbReference type="PROSITE" id="PS50835"/>
    </source>
</evidence>
<evidence type="ECO:0000313" key="3">
    <source>
        <dbReference type="EMBL" id="KRZ16197.1"/>
    </source>
</evidence>
<comment type="caution">
    <text evidence="3">The sequence shown here is derived from an EMBL/GenBank/DDBJ whole genome shotgun (WGS) entry which is preliminary data.</text>
</comment>
<keyword evidence="4" id="KW-1185">Reference proteome</keyword>
<dbReference type="SMART" id="SM00181">
    <property type="entry name" value="EGF"/>
    <property type="match status" value="2"/>
</dbReference>
<dbReference type="OrthoDB" id="10312003at2759"/>
<dbReference type="PROSITE" id="PS00022">
    <property type="entry name" value="EGF_1"/>
    <property type="match status" value="1"/>
</dbReference>
<feature type="domain" description="Ig-like" evidence="2">
    <location>
        <begin position="198"/>
        <end position="300"/>
    </location>
</feature>
<feature type="non-terminal residue" evidence="3">
    <location>
        <position position="1"/>
    </location>
</feature>
<dbReference type="Proteomes" id="UP000055024">
    <property type="component" value="Unassembled WGS sequence"/>
</dbReference>
<feature type="transmembrane region" description="Helical" evidence="1">
    <location>
        <begin position="368"/>
        <end position="391"/>
    </location>
</feature>
<organism evidence="3 4">
    <name type="scientific">Trichinella zimbabwensis</name>
    <dbReference type="NCBI Taxonomy" id="268475"/>
    <lineage>
        <taxon>Eukaryota</taxon>
        <taxon>Metazoa</taxon>
        <taxon>Ecdysozoa</taxon>
        <taxon>Nematoda</taxon>
        <taxon>Enoplea</taxon>
        <taxon>Dorylaimia</taxon>
        <taxon>Trichinellida</taxon>
        <taxon>Trichinellidae</taxon>
        <taxon>Trichinella</taxon>
    </lineage>
</organism>
<dbReference type="EMBL" id="JYDP01000013">
    <property type="protein sequence ID" value="KRZ16197.1"/>
    <property type="molecule type" value="Genomic_DNA"/>
</dbReference>
<keyword evidence="1" id="KW-0812">Transmembrane</keyword>
<proteinExistence type="predicted"/>
<keyword evidence="1" id="KW-1133">Transmembrane helix</keyword>
<keyword evidence="1" id="KW-0472">Membrane</keyword>
<protein>
    <recommendedName>
        <fullName evidence="2">Ig-like domain-containing protein</fullName>
    </recommendedName>
</protein>
<gene>
    <name evidence="3" type="ORF">T11_7772</name>
</gene>
<dbReference type="InterPro" id="IPR007110">
    <property type="entry name" value="Ig-like_dom"/>
</dbReference>
<name>A0A0V1I2S3_9BILA</name>
<dbReference type="PROSITE" id="PS01186">
    <property type="entry name" value="EGF_2"/>
    <property type="match status" value="1"/>
</dbReference>
<evidence type="ECO:0000313" key="4">
    <source>
        <dbReference type="Proteomes" id="UP000055024"/>
    </source>
</evidence>
<dbReference type="AlphaFoldDB" id="A0A0V1I2S3"/>
<accession>A0A0V1I2S3</accession>